<protein>
    <recommendedName>
        <fullName evidence="2">GTP cyclohydrolase FolE2</fullName>
        <ecNumber evidence="2">3.5.4.16</ecNumber>
    </recommendedName>
</protein>
<comment type="pathway">
    <text evidence="2">Cofactor biosynthesis; 7,8-dihydroneopterin triphosphate biosynthesis; 7,8-dihydroneopterin triphosphate from GTP: step 1/1.</text>
</comment>
<dbReference type="EMBL" id="CP016170">
    <property type="protein sequence ID" value="ANN67810.1"/>
    <property type="molecule type" value="Genomic_DNA"/>
</dbReference>
<dbReference type="RefSeq" id="WP_066352680.1">
    <property type="nucleotide sequence ID" value="NZ_CBCSFJ010000020.1"/>
</dbReference>
<keyword evidence="1 2" id="KW-0378">Hydrolase</keyword>
<dbReference type="InterPro" id="IPR003801">
    <property type="entry name" value="GTP_cyclohydrolase_FolE2/MptA"/>
</dbReference>
<dbReference type="PANTHER" id="PTHR36445">
    <property type="entry name" value="GTP CYCLOHYDROLASE MPTA"/>
    <property type="match status" value="1"/>
</dbReference>
<proteinExistence type="inferred from homology"/>
<comment type="function">
    <text evidence="2">Converts GTP to 7,8-dihydroneopterin triphosphate.</text>
</comment>
<gene>
    <name evidence="2" type="primary">folE2</name>
    <name evidence="3" type="ORF">BAU06_17250</name>
</gene>
<dbReference type="Pfam" id="PF02649">
    <property type="entry name" value="GCHY-1"/>
    <property type="match status" value="1"/>
</dbReference>
<dbReference type="PANTHER" id="PTHR36445:SF1">
    <property type="entry name" value="GTP CYCLOHYDROLASE MPTA"/>
    <property type="match status" value="1"/>
</dbReference>
<reference evidence="3 4" key="1">
    <citation type="submission" date="2016-06" db="EMBL/GenBank/DDBJ databases">
        <title>Complete genome sequences of Bordetella bronchialis and Bordetella flabilis.</title>
        <authorList>
            <person name="LiPuma J.J."/>
            <person name="Spilker T."/>
        </authorList>
    </citation>
    <scope>NUCLEOTIDE SEQUENCE [LARGE SCALE GENOMIC DNA]</scope>
    <source>
        <strain evidence="3 4">AU3182</strain>
    </source>
</reference>
<comment type="catalytic activity">
    <reaction evidence="2">
        <text>GTP + H2O = 7,8-dihydroneopterin 3'-triphosphate + formate + H(+)</text>
        <dbReference type="Rhea" id="RHEA:17473"/>
        <dbReference type="ChEBI" id="CHEBI:15377"/>
        <dbReference type="ChEBI" id="CHEBI:15378"/>
        <dbReference type="ChEBI" id="CHEBI:15740"/>
        <dbReference type="ChEBI" id="CHEBI:37565"/>
        <dbReference type="ChEBI" id="CHEBI:58462"/>
        <dbReference type="EC" id="3.5.4.16"/>
    </reaction>
</comment>
<evidence type="ECO:0000313" key="3">
    <source>
        <dbReference type="EMBL" id="ANN67810.1"/>
    </source>
</evidence>
<dbReference type="HAMAP" id="MF_01527_B">
    <property type="entry name" value="GTP_cyclohydrol_B"/>
    <property type="match status" value="1"/>
</dbReference>
<feature type="site" description="May be catalytically important" evidence="2">
    <location>
        <position position="156"/>
    </location>
</feature>
<sequence length="271" mass="29844">MNSPIDSALVMPDIQSSADTRHIPIQRVGIRGVRHPMLVQAADGSAMATVANWTLTVALPAEEKGTHMSRFVALLEKYRSTPMTPAAFRAMAREMLPLLHAQRGDITAAFPYFINKSAPVSGVQSLMDYEIQWTARAAGNQVEFELTVQVPLTSLCPCSKAISEYGAHNQRSHVTVTALIGDEVGVDELIRLIEDEGSCEVWGLLKRPDEKFVTERAYDNPKFVEDLVRDVAARLSVRAGVARYRVEAENFESIHNHSAYAVVEGEGPARL</sequence>
<accession>A0ABN4R590</accession>
<dbReference type="EC" id="3.5.4.16" evidence="2"/>
<evidence type="ECO:0000313" key="4">
    <source>
        <dbReference type="Proteomes" id="UP000091897"/>
    </source>
</evidence>
<dbReference type="Gene3D" id="3.10.270.10">
    <property type="entry name" value="Urate Oxidase"/>
    <property type="match status" value="1"/>
</dbReference>
<keyword evidence="4" id="KW-1185">Reference proteome</keyword>
<evidence type="ECO:0000256" key="2">
    <source>
        <dbReference type="HAMAP-Rule" id="MF_01527"/>
    </source>
</evidence>
<dbReference type="InterPro" id="IPR022838">
    <property type="entry name" value="GTP_cyclohydrolase_FolE2"/>
</dbReference>
<name>A0ABN4R590_9BORD</name>
<organism evidence="3 4">
    <name type="scientific">Bordetella bronchialis</name>
    <dbReference type="NCBI Taxonomy" id="463025"/>
    <lineage>
        <taxon>Bacteria</taxon>
        <taxon>Pseudomonadati</taxon>
        <taxon>Pseudomonadota</taxon>
        <taxon>Betaproteobacteria</taxon>
        <taxon>Burkholderiales</taxon>
        <taxon>Alcaligenaceae</taxon>
        <taxon>Bordetella</taxon>
    </lineage>
</organism>
<evidence type="ECO:0000256" key="1">
    <source>
        <dbReference type="ARBA" id="ARBA00022801"/>
    </source>
</evidence>
<comment type="similarity">
    <text evidence="2">Belongs to the GTP cyclohydrolase IV family.</text>
</comment>
<dbReference type="NCBIfam" id="NF010200">
    <property type="entry name" value="PRK13674.1-1"/>
    <property type="match status" value="1"/>
</dbReference>
<dbReference type="Proteomes" id="UP000091897">
    <property type="component" value="Chromosome"/>
</dbReference>